<dbReference type="EMBL" id="JAIQCJ010000567">
    <property type="protein sequence ID" value="KAJ8795483.1"/>
    <property type="molecule type" value="Genomic_DNA"/>
</dbReference>
<organism evidence="2 3">
    <name type="scientific">Eschrichtius robustus</name>
    <name type="common">California gray whale</name>
    <name type="synonym">Eschrichtius gibbosus</name>
    <dbReference type="NCBI Taxonomy" id="9764"/>
    <lineage>
        <taxon>Eukaryota</taxon>
        <taxon>Metazoa</taxon>
        <taxon>Chordata</taxon>
        <taxon>Craniata</taxon>
        <taxon>Vertebrata</taxon>
        <taxon>Euteleostomi</taxon>
        <taxon>Mammalia</taxon>
        <taxon>Eutheria</taxon>
        <taxon>Laurasiatheria</taxon>
        <taxon>Artiodactyla</taxon>
        <taxon>Whippomorpha</taxon>
        <taxon>Cetacea</taxon>
        <taxon>Mysticeti</taxon>
        <taxon>Eschrichtiidae</taxon>
        <taxon>Eschrichtius</taxon>
    </lineage>
</organism>
<evidence type="ECO:0000313" key="2">
    <source>
        <dbReference type="EMBL" id="KAJ8795483.1"/>
    </source>
</evidence>
<evidence type="ECO:0000313" key="3">
    <source>
        <dbReference type="Proteomes" id="UP001159641"/>
    </source>
</evidence>
<comment type="caution">
    <text evidence="2">The sequence shown here is derived from an EMBL/GenBank/DDBJ whole genome shotgun (WGS) entry which is preliminary data.</text>
</comment>
<name>A0AB34HTH1_ESCRO</name>
<dbReference type="InterPro" id="IPR004182">
    <property type="entry name" value="GRAM"/>
</dbReference>
<dbReference type="Gene3D" id="2.30.29.30">
    <property type="entry name" value="Pleckstrin-homology domain (PH domain)/Phosphotyrosine-binding domain (PTB)"/>
    <property type="match status" value="1"/>
</dbReference>
<protein>
    <recommendedName>
        <fullName evidence="1">GRAM domain-containing protein</fullName>
    </recommendedName>
</protein>
<dbReference type="AlphaFoldDB" id="A0AB34HTH1"/>
<proteinExistence type="predicted"/>
<feature type="domain" description="GRAM" evidence="1">
    <location>
        <begin position="188"/>
        <end position="248"/>
    </location>
</feature>
<dbReference type="SUPFAM" id="SSF50729">
    <property type="entry name" value="PH domain-like"/>
    <property type="match status" value="1"/>
</dbReference>
<accession>A0AB34HTH1</accession>
<gene>
    <name evidence="2" type="ORF">J1605_018264</name>
</gene>
<keyword evidence="3" id="KW-1185">Reference proteome</keyword>
<dbReference type="InterPro" id="IPR011993">
    <property type="entry name" value="PH-like_dom_sf"/>
</dbReference>
<reference evidence="2 3" key="1">
    <citation type="submission" date="2022-11" db="EMBL/GenBank/DDBJ databases">
        <title>Whole genome sequence of Eschrichtius robustus ER-17-0199.</title>
        <authorList>
            <person name="Bruniche-Olsen A."/>
            <person name="Black A.N."/>
            <person name="Fields C.J."/>
            <person name="Walden K."/>
            <person name="Dewoody J.A."/>
        </authorList>
    </citation>
    <scope>NUCLEOTIDE SEQUENCE [LARGE SCALE GENOMIC DNA]</scope>
    <source>
        <strain evidence="2">ER-17-0199</strain>
        <tissue evidence="2">Blubber</tissue>
    </source>
</reference>
<dbReference type="Pfam" id="PF02893">
    <property type="entry name" value="GRAM"/>
    <property type="match status" value="1"/>
</dbReference>
<sequence length="280" mass="30943">MSLLRGLLGMELIGISVRLFLDFQEKPASLSRHLTGLLKRTPVWFRIPEYLQTPVGLLSNIEAQRRATFPEHWNSLRTTFLASATCHGSVRHGPRLSCHEKTLCLGFFEDLVPEVTLLEEKVSILPCCVANGTLSVSSCLEAWLWEENEFSLGKPGASMAGVELILPRSRAKGKLNVSTGLEDSALILDVPLGVISRIEKMGGATSRGENSYGLDITCKDMRNLRFALKQEGHSRRDMFEILTRYAFPLAHSLVNSRVLLGGIRGFLGVPSFLSVLHSPV</sequence>
<evidence type="ECO:0000259" key="1">
    <source>
        <dbReference type="Pfam" id="PF02893"/>
    </source>
</evidence>
<dbReference type="Proteomes" id="UP001159641">
    <property type="component" value="Unassembled WGS sequence"/>
</dbReference>